<dbReference type="FunCoup" id="G8ZVR0">
    <property type="interactions" value="13"/>
</dbReference>
<gene>
    <name evidence="2" type="primary">TDEL0E04610</name>
    <name evidence="2" type="ORF">TDEL_0E04610</name>
</gene>
<keyword evidence="1" id="KW-0472">Membrane</keyword>
<keyword evidence="1" id="KW-0812">Transmembrane</keyword>
<feature type="transmembrane region" description="Helical" evidence="1">
    <location>
        <begin position="177"/>
        <end position="198"/>
    </location>
</feature>
<feature type="transmembrane region" description="Helical" evidence="1">
    <location>
        <begin position="132"/>
        <end position="157"/>
    </location>
</feature>
<dbReference type="Proteomes" id="UP000005627">
    <property type="component" value="Chromosome 5"/>
</dbReference>
<reference evidence="2 3" key="1">
    <citation type="journal article" date="2011" name="Proc. Natl. Acad. Sci. U.S.A.">
        <title>Evolutionary erosion of yeast sex chromosomes by mating-type switching accidents.</title>
        <authorList>
            <person name="Gordon J.L."/>
            <person name="Armisen D."/>
            <person name="Proux-Wera E."/>
            <person name="Oheigeartaigh S.S."/>
            <person name="Byrne K.P."/>
            <person name="Wolfe K.H."/>
        </authorList>
    </citation>
    <scope>NUCLEOTIDE SEQUENCE [LARGE SCALE GENOMIC DNA]</scope>
    <source>
        <strain evidence="3">ATCC 10662 / CBS 1146 / NBRC 0425 / NCYC 2629 / NRRL Y-866</strain>
    </source>
</reference>
<dbReference type="OrthoDB" id="4063341at2759"/>
<protein>
    <submittedName>
        <fullName evidence="2">Uncharacterized protein</fullName>
    </submittedName>
</protein>
<evidence type="ECO:0000313" key="2">
    <source>
        <dbReference type="EMBL" id="CCE92704.1"/>
    </source>
</evidence>
<dbReference type="eggNOG" id="ENOG502S3DC">
    <property type="taxonomic scope" value="Eukaryota"/>
</dbReference>
<dbReference type="AlphaFoldDB" id="G8ZVR0"/>
<dbReference type="RefSeq" id="XP_003681915.1">
    <property type="nucleotide sequence ID" value="XM_003681867.1"/>
</dbReference>
<keyword evidence="1" id="KW-1133">Transmembrane helix</keyword>
<dbReference type="KEGG" id="tdl:TDEL_0E04610"/>
<proteinExistence type="predicted"/>
<dbReference type="HOGENOM" id="CLU_062488_0_0_1"/>
<dbReference type="EMBL" id="HE616746">
    <property type="protein sequence ID" value="CCE92704.1"/>
    <property type="molecule type" value="Genomic_DNA"/>
</dbReference>
<accession>G8ZVR0</accession>
<dbReference type="InParanoid" id="G8ZVR0"/>
<keyword evidence="3" id="KW-1185">Reference proteome</keyword>
<evidence type="ECO:0000256" key="1">
    <source>
        <dbReference type="SAM" id="Phobius"/>
    </source>
</evidence>
<dbReference type="GeneID" id="11500825"/>
<name>G8ZVR0_TORDE</name>
<feature type="transmembrane region" description="Helical" evidence="1">
    <location>
        <begin position="26"/>
        <end position="45"/>
    </location>
</feature>
<organism evidence="2 3">
    <name type="scientific">Torulaspora delbrueckii</name>
    <name type="common">Yeast</name>
    <name type="synonym">Candida colliculosa</name>
    <dbReference type="NCBI Taxonomy" id="4950"/>
    <lineage>
        <taxon>Eukaryota</taxon>
        <taxon>Fungi</taxon>
        <taxon>Dikarya</taxon>
        <taxon>Ascomycota</taxon>
        <taxon>Saccharomycotina</taxon>
        <taxon>Saccharomycetes</taxon>
        <taxon>Saccharomycetales</taxon>
        <taxon>Saccharomycetaceae</taxon>
        <taxon>Torulaspora</taxon>
    </lineage>
</organism>
<evidence type="ECO:0000313" key="3">
    <source>
        <dbReference type="Proteomes" id="UP000005627"/>
    </source>
</evidence>
<sequence>MTVLDTIVRYISASYAGKGRPLSRLLITRIISIYGISTLLFLVRLRRLRTSEQRVSEICKFWRNSSAMAIVSTSVPVLRRLTNLENSQILWSTSIGASLWTTTELPSWLASYVAVESVSETIISMKSVKETIVHMAPSSLVISKQFLLSLIVPLFYTRFKMSKKTSGATRFLFGKRSLVQDFVLFYCIWNFLSVYNSFKRFLLEKRRNKGYYPQSNSSRQVDDWPMISGNLKPLMDKLGEIHEITLHDSYSLFEKLMNSAAIKNVVPCFRWAVWRQLCVKTLHHSPPKYFVNTNLMKSITLMLGFFVLDGNNSSMDVRPGVLRYLIRCILNTYLQDTSLNVQKTITFLFSHLALYSSKQRPNYV</sequence>